<organism evidence="1 2">
    <name type="scientific">Kineosporia mesophila</name>
    <dbReference type="NCBI Taxonomy" id="566012"/>
    <lineage>
        <taxon>Bacteria</taxon>
        <taxon>Bacillati</taxon>
        <taxon>Actinomycetota</taxon>
        <taxon>Actinomycetes</taxon>
        <taxon>Kineosporiales</taxon>
        <taxon>Kineosporiaceae</taxon>
        <taxon>Kineosporia</taxon>
    </lineage>
</organism>
<dbReference type="Proteomes" id="UP001501074">
    <property type="component" value="Unassembled WGS sequence"/>
</dbReference>
<dbReference type="RefSeq" id="WP_345718693.1">
    <property type="nucleotide sequence ID" value="NZ_BAAAZO010000003.1"/>
</dbReference>
<evidence type="ECO:0000313" key="1">
    <source>
        <dbReference type="EMBL" id="GAA3604559.1"/>
    </source>
</evidence>
<accession>A0ABP6ZCQ2</accession>
<comment type="caution">
    <text evidence="1">The sequence shown here is derived from an EMBL/GenBank/DDBJ whole genome shotgun (WGS) entry which is preliminary data.</text>
</comment>
<protein>
    <submittedName>
        <fullName evidence="1">Uncharacterized protein</fullName>
    </submittedName>
</protein>
<sequence length="446" mass="46131">MLGEALSDAPEGLSETLALIDGLDDALVHGLGRTDETHLQALTNVAAVFAGSPLAEPVTESIRKIAAGSVTDDHLLALAGARVALLGSVHDALQSGLDHAFGRVRAPFPVTAAEVSVPPGIRSWLRELAITGWRGVDHEIAASGARAVPGLLEDPRQRRLAVLVDGLAAELMAGAPVATLSQVPARRWADLWSRALTLSSAEVPAAPVKGRFLPLGADLREHPTAVQVQVHGLLEAGAVVRVVRTTVTAAKVDTITGPSVWRMFPGVPVLLGALAGHQSVEVDGMRVTASGDLLWDESLATAGEAADPFTTARVQLGGAVGSSLSPLDRHPAAISEPVLLEGYSASPESLEVDGAVVAVDPLPSAGPLTPALVSSSSACIGLLRWDAGRWFVRPLAVQATVRKKAVAMHTGDWALGPTEAKAAKAEAAAGVAVEVLRERAGRLLRK</sequence>
<gene>
    <name evidence="1" type="ORF">GCM10022223_20280</name>
</gene>
<dbReference type="EMBL" id="BAAAZO010000003">
    <property type="protein sequence ID" value="GAA3604559.1"/>
    <property type="molecule type" value="Genomic_DNA"/>
</dbReference>
<proteinExistence type="predicted"/>
<reference evidence="2" key="1">
    <citation type="journal article" date="2019" name="Int. J. Syst. Evol. Microbiol.">
        <title>The Global Catalogue of Microorganisms (GCM) 10K type strain sequencing project: providing services to taxonomists for standard genome sequencing and annotation.</title>
        <authorList>
            <consortium name="The Broad Institute Genomics Platform"/>
            <consortium name="The Broad Institute Genome Sequencing Center for Infectious Disease"/>
            <person name="Wu L."/>
            <person name="Ma J."/>
        </authorList>
    </citation>
    <scope>NUCLEOTIDE SEQUENCE [LARGE SCALE GENOMIC DNA]</scope>
    <source>
        <strain evidence="2">JCM 16902</strain>
    </source>
</reference>
<name>A0ABP6ZCQ2_9ACTN</name>
<keyword evidence="2" id="KW-1185">Reference proteome</keyword>
<evidence type="ECO:0000313" key="2">
    <source>
        <dbReference type="Proteomes" id="UP001501074"/>
    </source>
</evidence>